<evidence type="ECO:0000256" key="6">
    <source>
        <dbReference type="ARBA" id="ARBA00023136"/>
    </source>
</evidence>
<dbReference type="AlphaFoldDB" id="A0AAP2W6T0"/>
<comment type="caution">
    <text evidence="11">The sequence shown here is derived from an EMBL/GenBank/DDBJ whole genome shotgun (WGS) entry which is preliminary data.</text>
</comment>
<proteinExistence type="inferred from homology"/>
<dbReference type="Pfam" id="PF21082">
    <property type="entry name" value="MS_channel_3rd"/>
    <property type="match status" value="1"/>
</dbReference>
<dbReference type="EMBL" id="PGCK01000003">
    <property type="protein sequence ID" value="MCD1294431.1"/>
    <property type="molecule type" value="Genomic_DNA"/>
</dbReference>
<protein>
    <submittedName>
        <fullName evidence="11">Mechanosensitive ion channel family protein</fullName>
    </submittedName>
</protein>
<dbReference type="Proteomes" id="UP001320159">
    <property type="component" value="Unassembled WGS sequence"/>
</dbReference>
<dbReference type="SUPFAM" id="SSF82861">
    <property type="entry name" value="Mechanosensitive channel protein MscS (YggB), transmembrane region"/>
    <property type="match status" value="1"/>
</dbReference>
<feature type="transmembrane region" description="Helical" evidence="7">
    <location>
        <begin position="150"/>
        <end position="168"/>
    </location>
</feature>
<evidence type="ECO:0000313" key="11">
    <source>
        <dbReference type="EMBL" id="MCD1294431.1"/>
    </source>
</evidence>
<accession>A0AAP2W6T0</accession>
<dbReference type="InterPro" id="IPR045275">
    <property type="entry name" value="MscS_archaea/bacteria_type"/>
</dbReference>
<dbReference type="InterPro" id="IPR010920">
    <property type="entry name" value="LSM_dom_sf"/>
</dbReference>
<evidence type="ECO:0000256" key="5">
    <source>
        <dbReference type="ARBA" id="ARBA00022989"/>
    </source>
</evidence>
<dbReference type="InterPro" id="IPR006685">
    <property type="entry name" value="MscS_channel_2nd"/>
</dbReference>
<comment type="subcellular location">
    <subcellularLocation>
        <location evidence="1">Cell membrane</location>
        <topology evidence="1">Multi-pass membrane protein</topology>
    </subcellularLocation>
</comment>
<feature type="transmembrane region" description="Helical" evidence="7">
    <location>
        <begin position="47"/>
        <end position="65"/>
    </location>
</feature>
<evidence type="ECO:0000259" key="8">
    <source>
        <dbReference type="Pfam" id="PF00924"/>
    </source>
</evidence>
<name>A0AAP2W6T0_9EURY</name>
<dbReference type="SUPFAM" id="SSF82689">
    <property type="entry name" value="Mechanosensitive channel protein MscS (YggB), C-terminal domain"/>
    <property type="match status" value="1"/>
</dbReference>
<dbReference type="Gene3D" id="3.30.70.100">
    <property type="match status" value="1"/>
</dbReference>
<dbReference type="Pfam" id="PF21088">
    <property type="entry name" value="MS_channel_1st"/>
    <property type="match status" value="1"/>
</dbReference>
<evidence type="ECO:0000256" key="7">
    <source>
        <dbReference type="SAM" id="Phobius"/>
    </source>
</evidence>
<feature type="transmembrane region" description="Helical" evidence="7">
    <location>
        <begin position="125"/>
        <end position="143"/>
    </location>
</feature>
<keyword evidence="12" id="KW-1185">Reference proteome</keyword>
<dbReference type="Pfam" id="PF00924">
    <property type="entry name" value="MS_channel_2nd"/>
    <property type="match status" value="1"/>
</dbReference>
<dbReference type="InterPro" id="IPR011066">
    <property type="entry name" value="MscS_channel_C_sf"/>
</dbReference>
<evidence type="ECO:0000256" key="1">
    <source>
        <dbReference type="ARBA" id="ARBA00004651"/>
    </source>
</evidence>
<evidence type="ECO:0000259" key="10">
    <source>
        <dbReference type="Pfam" id="PF21088"/>
    </source>
</evidence>
<feature type="transmembrane region" description="Helical" evidence="7">
    <location>
        <begin position="85"/>
        <end position="105"/>
    </location>
</feature>
<dbReference type="Gene3D" id="2.30.30.60">
    <property type="match status" value="1"/>
</dbReference>
<comment type="similarity">
    <text evidence="2">Belongs to the MscS (TC 1.A.23) family.</text>
</comment>
<keyword evidence="4 7" id="KW-0812">Transmembrane</keyword>
<evidence type="ECO:0000256" key="2">
    <source>
        <dbReference type="ARBA" id="ARBA00008017"/>
    </source>
</evidence>
<dbReference type="SUPFAM" id="SSF50182">
    <property type="entry name" value="Sm-like ribonucleoproteins"/>
    <property type="match status" value="1"/>
</dbReference>
<dbReference type="GO" id="GO:0008381">
    <property type="term" value="F:mechanosensitive monoatomic ion channel activity"/>
    <property type="evidence" value="ECO:0007669"/>
    <property type="project" value="InterPro"/>
</dbReference>
<gene>
    <name evidence="11" type="ORF">CUJ83_05385</name>
</gene>
<dbReference type="Gene3D" id="1.10.287.1260">
    <property type="match status" value="1"/>
</dbReference>
<organism evidence="11 12">
    <name type="scientific">Methanooceanicella nereidis</name>
    <dbReference type="NCBI Taxonomy" id="2052831"/>
    <lineage>
        <taxon>Archaea</taxon>
        <taxon>Methanobacteriati</taxon>
        <taxon>Methanobacteriota</taxon>
        <taxon>Stenosarchaea group</taxon>
        <taxon>Methanomicrobia</taxon>
        <taxon>Methanocellales</taxon>
        <taxon>Methanocellaceae</taxon>
        <taxon>Methanooceanicella</taxon>
    </lineage>
</organism>
<evidence type="ECO:0000256" key="4">
    <source>
        <dbReference type="ARBA" id="ARBA00022692"/>
    </source>
</evidence>
<dbReference type="PANTHER" id="PTHR30221">
    <property type="entry name" value="SMALL-CONDUCTANCE MECHANOSENSITIVE CHANNEL"/>
    <property type="match status" value="1"/>
</dbReference>
<dbReference type="PANTHER" id="PTHR30221:SF1">
    <property type="entry name" value="SMALL-CONDUCTANCE MECHANOSENSITIVE CHANNEL"/>
    <property type="match status" value="1"/>
</dbReference>
<evidence type="ECO:0000256" key="3">
    <source>
        <dbReference type="ARBA" id="ARBA00022475"/>
    </source>
</evidence>
<evidence type="ECO:0000313" key="12">
    <source>
        <dbReference type="Proteomes" id="UP001320159"/>
    </source>
</evidence>
<dbReference type="InterPro" id="IPR023408">
    <property type="entry name" value="MscS_beta-dom_sf"/>
</dbReference>
<dbReference type="InterPro" id="IPR011014">
    <property type="entry name" value="MscS_channel_TM-2"/>
</dbReference>
<keyword evidence="5 7" id="KW-1133">Transmembrane helix</keyword>
<feature type="domain" description="Mechanosensitive ion channel MscS C-terminal" evidence="9">
    <location>
        <begin position="245"/>
        <end position="328"/>
    </location>
</feature>
<feature type="domain" description="Mechanosensitive ion channel MscS" evidence="8">
    <location>
        <begin position="171"/>
        <end position="237"/>
    </location>
</feature>
<dbReference type="GO" id="GO:0005886">
    <property type="term" value="C:plasma membrane"/>
    <property type="evidence" value="ECO:0007669"/>
    <property type="project" value="UniProtKB-SubCell"/>
</dbReference>
<feature type="domain" description="Mechanosensitive ion channel transmembrane helices 2/3" evidence="10">
    <location>
        <begin position="129"/>
        <end position="169"/>
    </location>
</feature>
<dbReference type="InterPro" id="IPR049278">
    <property type="entry name" value="MS_channel_C"/>
</dbReference>
<dbReference type="InterPro" id="IPR049142">
    <property type="entry name" value="MS_channel_1st"/>
</dbReference>
<reference evidence="11 12" key="1">
    <citation type="submission" date="2017-11" db="EMBL/GenBank/DDBJ databases">
        <title>Isolation and Characterization of Family Methanocellaceae Species from Potential Methane Hydrate Area Offshore Southwestern Taiwan.</title>
        <authorList>
            <person name="Zhang W.-L."/>
            <person name="Chen W.-C."/>
            <person name="Lai M.-C."/>
            <person name="Chen S.-C."/>
        </authorList>
    </citation>
    <scope>NUCLEOTIDE SEQUENCE [LARGE SCALE GENOMIC DNA]</scope>
    <source>
        <strain evidence="11 12">CWC-04</strain>
    </source>
</reference>
<keyword evidence="6 7" id="KW-0472">Membrane</keyword>
<keyword evidence="3" id="KW-1003">Cell membrane</keyword>
<evidence type="ECO:0000259" key="9">
    <source>
        <dbReference type="Pfam" id="PF21082"/>
    </source>
</evidence>
<sequence>MADLMAALLIVAIFLILSEIVKRIVLDVAPHLVSKTKSTLDDEILSVIKGPIQVIVIVAGIYLAFKTINHMPVNAITMLDRLSAIVLILLCAYVVSNLIKGIIKWYVTDVAPKTNSDLDDHLMPFLRKFLVVLVYSIAVIMIIGQFGVEITPLIASLGVVGIAVALAAKESLSNLFGAVAILTDRPYKVGDRLILPSIGQGDVLDVGLRSTRIRTMDNRVVIVPNEEMARSKIVNMSQPSSKVRVTIKVGISYRSDVDKACAIMERIASELPQVSKEPGPRAYVSALGDFSVDITMLVWIDSYREDLSVPDVIYRKVLARFKEEGIEIPYPIKTVIPK</sequence>